<dbReference type="InterPro" id="IPR029063">
    <property type="entry name" value="SAM-dependent_MTases_sf"/>
</dbReference>
<dbReference type="Gene3D" id="1.10.150.170">
    <property type="entry name" value="Putative methyltransferase TM0872, insert domain"/>
    <property type="match status" value="1"/>
</dbReference>
<evidence type="ECO:0000313" key="7">
    <source>
        <dbReference type="EMBL" id="SUO05092.1"/>
    </source>
</evidence>
<feature type="binding site" evidence="6">
    <location>
        <position position="105"/>
    </location>
    <ligand>
        <name>S-adenosyl-L-methionine</name>
        <dbReference type="ChEBI" id="CHEBI:59789"/>
    </ligand>
</feature>
<evidence type="ECO:0000256" key="6">
    <source>
        <dbReference type="HAMAP-Rule" id="MF_01007"/>
    </source>
</evidence>
<evidence type="ECO:0000256" key="4">
    <source>
        <dbReference type="ARBA" id="ARBA00022679"/>
    </source>
</evidence>
<keyword evidence="3 6" id="KW-0489">Methyltransferase</keyword>
<reference evidence="7 8" key="1">
    <citation type="submission" date="2018-06" db="EMBL/GenBank/DDBJ databases">
        <authorList>
            <consortium name="Pathogen Informatics"/>
            <person name="Doyle S."/>
        </authorList>
    </citation>
    <scope>NUCLEOTIDE SEQUENCE [LARGE SCALE GENOMIC DNA]</scope>
    <source>
        <strain evidence="7 8">NCTC11087</strain>
    </source>
</reference>
<organism evidence="7 8">
    <name type="scientific">Faecalicoccus pleomorphus</name>
    <dbReference type="NCBI Taxonomy" id="1323"/>
    <lineage>
        <taxon>Bacteria</taxon>
        <taxon>Bacillati</taxon>
        <taxon>Bacillota</taxon>
        <taxon>Erysipelotrichia</taxon>
        <taxon>Erysipelotrichales</taxon>
        <taxon>Erysipelotrichaceae</taxon>
        <taxon>Faecalicoccus</taxon>
    </lineage>
</organism>
<keyword evidence="4 6" id="KW-0808">Transferase</keyword>
<dbReference type="PANTHER" id="PTHR11265">
    <property type="entry name" value="S-ADENOSYL-METHYLTRANSFERASE MRAW"/>
    <property type="match status" value="1"/>
</dbReference>
<keyword evidence="6" id="KW-0963">Cytoplasm</keyword>
<dbReference type="SUPFAM" id="SSF81799">
    <property type="entry name" value="Putative methyltransferase TM0872, insert domain"/>
    <property type="match status" value="1"/>
</dbReference>
<name>A0A380LQH8_9FIRM</name>
<dbReference type="Gene3D" id="3.40.50.150">
    <property type="entry name" value="Vaccinia Virus protein VP39"/>
    <property type="match status" value="1"/>
</dbReference>
<proteinExistence type="inferred from homology"/>
<evidence type="ECO:0000256" key="5">
    <source>
        <dbReference type="ARBA" id="ARBA00022691"/>
    </source>
</evidence>
<dbReference type="EMBL" id="UHFX01000003">
    <property type="protein sequence ID" value="SUO05092.1"/>
    <property type="molecule type" value="Genomic_DNA"/>
</dbReference>
<dbReference type="GeneID" id="77462958"/>
<comment type="function">
    <text evidence="6">Specifically methylates the N4 position of cytidine in position 1402 (C1402) of 16S rRNA.</text>
</comment>
<protein>
    <recommendedName>
        <fullName evidence="6">Ribosomal RNA small subunit methyltransferase H</fullName>
        <ecNumber evidence="6">2.1.1.199</ecNumber>
    </recommendedName>
    <alternativeName>
        <fullName evidence="6">16S rRNA m(4)C1402 methyltransferase</fullName>
    </alternativeName>
    <alternativeName>
        <fullName evidence="6">rRNA (cytosine-N(4)-)-methyltransferase RsmH</fullName>
    </alternativeName>
</protein>
<feature type="binding site" evidence="6">
    <location>
        <position position="50"/>
    </location>
    <ligand>
        <name>S-adenosyl-L-methionine</name>
        <dbReference type="ChEBI" id="CHEBI:59789"/>
    </ligand>
</feature>
<dbReference type="GO" id="GO:0071424">
    <property type="term" value="F:rRNA (cytosine-N4-)-methyltransferase activity"/>
    <property type="evidence" value="ECO:0007669"/>
    <property type="project" value="UniProtKB-UniRule"/>
</dbReference>
<dbReference type="NCBIfam" id="TIGR00006">
    <property type="entry name" value="16S rRNA (cytosine(1402)-N(4))-methyltransferase RsmH"/>
    <property type="match status" value="1"/>
</dbReference>
<feature type="binding site" evidence="6">
    <location>
        <position position="77"/>
    </location>
    <ligand>
        <name>S-adenosyl-L-methionine</name>
        <dbReference type="ChEBI" id="CHEBI:59789"/>
    </ligand>
</feature>
<dbReference type="InterPro" id="IPR002903">
    <property type="entry name" value="RsmH"/>
</dbReference>
<evidence type="ECO:0000256" key="2">
    <source>
        <dbReference type="ARBA" id="ARBA00022552"/>
    </source>
</evidence>
<gene>
    <name evidence="6 7" type="primary">rsmH</name>
    <name evidence="7" type="ORF">NCTC11087_02027</name>
</gene>
<dbReference type="PIRSF" id="PIRSF004486">
    <property type="entry name" value="MraW"/>
    <property type="match status" value="1"/>
</dbReference>
<dbReference type="EC" id="2.1.1.199" evidence="6"/>
<keyword evidence="5 6" id="KW-0949">S-adenosyl-L-methionine</keyword>
<dbReference type="Pfam" id="PF01795">
    <property type="entry name" value="Methyltransf_5"/>
    <property type="match status" value="1"/>
</dbReference>
<feature type="binding site" evidence="6">
    <location>
        <position position="98"/>
    </location>
    <ligand>
        <name>S-adenosyl-L-methionine</name>
        <dbReference type="ChEBI" id="CHEBI:59789"/>
    </ligand>
</feature>
<accession>A0A380LQH8</accession>
<dbReference type="HAMAP" id="MF_01007">
    <property type="entry name" value="16SrRNA_methyltr_H"/>
    <property type="match status" value="1"/>
</dbReference>
<comment type="subcellular location">
    <subcellularLocation>
        <location evidence="6">Cytoplasm</location>
    </subcellularLocation>
</comment>
<dbReference type="InterPro" id="IPR023397">
    <property type="entry name" value="SAM-dep_MeTrfase_MraW_recog"/>
</dbReference>
<evidence type="ECO:0000313" key="8">
    <source>
        <dbReference type="Proteomes" id="UP000255523"/>
    </source>
</evidence>
<keyword evidence="8" id="KW-1185">Reference proteome</keyword>
<feature type="binding site" evidence="6">
    <location>
        <begin position="31"/>
        <end position="33"/>
    </location>
    <ligand>
        <name>S-adenosyl-L-methionine</name>
        <dbReference type="ChEBI" id="CHEBI:59789"/>
    </ligand>
</feature>
<evidence type="ECO:0000256" key="3">
    <source>
        <dbReference type="ARBA" id="ARBA00022603"/>
    </source>
</evidence>
<dbReference type="Proteomes" id="UP000255523">
    <property type="component" value="Unassembled WGS sequence"/>
</dbReference>
<dbReference type="SUPFAM" id="SSF53335">
    <property type="entry name" value="S-adenosyl-L-methionine-dependent methyltransferases"/>
    <property type="match status" value="1"/>
</dbReference>
<evidence type="ECO:0000256" key="1">
    <source>
        <dbReference type="ARBA" id="ARBA00010396"/>
    </source>
</evidence>
<dbReference type="OrthoDB" id="9806637at2"/>
<sequence>MEHQSVLLKETIDMLDVKKDGIYVDCTLGRGGHSEQILKRCPQGFLYCLDCDQEAIDQSTKRLLKVSNNFKCIHTSFENLKEVLAKEGVFGVDGIVMDLGVSSPQFDDPSRGFSYRFDARLDMRMDQSQEMDAWKVINTYDQKDLFRIFRDYGQDPNAYRIASQIVKTRQQHPIDTTFQLVDVIKSCLPAKVLSKKGHPAKQIFQAIRIEVNRELLQLEIVLRDAISLLKPDGRLAVITFHSLEDTIVKRMFRDVAVQKKADRRLPQLGIEKLEYELISKKPVTASRQELEENFRSHSAKLRGLKKLGAN</sequence>
<comment type="similarity">
    <text evidence="1 6">Belongs to the methyltransferase superfamily. RsmH family.</text>
</comment>
<dbReference type="PANTHER" id="PTHR11265:SF0">
    <property type="entry name" value="12S RRNA N4-METHYLCYTIDINE METHYLTRANSFERASE"/>
    <property type="match status" value="1"/>
</dbReference>
<dbReference type="AlphaFoldDB" id="A0A380LQH8"/>
<dbReference type="RefSeq" id="WP_022789734.1">
    <property type="nucleotide sequence ID" value="NZ_JACJKL010000002.1"/>
</dbReference>
<comment type="catalytic activity">
    <reaction evidence="6">
        <text>cytidine(1402) in 16S rRNA + S-adenosyl-L-methionine = N(4)-methylcytidine(1402) in 16S rRNA + S-adenosyl-L-homocysteine + H(+)</text>
        <dbReference type="Rhea" id="RHEA:42928"/>
        <dbReference type="Rhea" id="RHEA-COMP:10286"/>
        <dbReference type="Rhea" id="RHEA-COMP:10287"/>
        <dbReference type="ChEBI" id="CHEBI:15378"/>
        <dbReference type="ChEBI" id="CHEBI:57856"/>
        <dbReference type="ChEBI" id="CHEBI:59789"/>
        <dbReference type="ChEBI" id="CHEBI:74506"/>
        <dbReference type="ChEBI" id="CHEBI:82748"/>
        <dbReference type="EC" id="2.1.1.199"/>
    </reaction>
</comment>
<dbReference type="GO" id="GO:0070475">
    <property type="term" value="P:rRNA base methylation"/>
    <property type="evidence" value="ECO:0007669"/>
    <property type="project" value="UniProtKB-UniRule"/>
</dbReference>
<dbReference type="GO" id="GO:0005737">
    <property type="term" value="C:cytoplasm"/>
    <property type="evidence" value="ECO:0007669"/>
    <property type="project" value="UniProtKB-SubCell"/>
</dbReference>
<keyword evidence="2 6" id="KW-0698">rRNA processing</keyword>